<feature type="domain" description="Acyl-CoA dehydrogenase C-terminal" evidence="6">
    <location>
        <begin position="284"/>
        <end position="415"/>
    </location>
</feature>
<evidence type="ECO:0000259" key="5">
    <source>
        <dbReference type="Pfam" id="PF02771"/>
    </source>
</evidence>
<dbReference type="GO" id="GO:0004497">
    <property type="term" value="F:monooxygenase activity"/>
    <property type="evidence" value="ECO:0007669"/>
    <property type="project" value="UniProtKB-KW"/>
</dbReference>
<comment type="caution">
    <text evidence="7">The sequence shown here is derived from an EMBL/GenBank/DDBJ whole genome shotgun (WGS) entry which is preliminary data.</text>
</comment>
<dbReference type="InterPro" id="IPR036250">
    <property type="entry name" value="AcylCo_DH-like_C"/>
</dbReference>
<dbReference type="Gene3D" id="2.40.110.10">
    <property type="entry name" value="Butyryl-CoA Dehydrogenase, subunit A, domain 2"/>
    <property type="match status" value="1"/>
</dbReference>
<dbReference type="InterPro" id="IPR046373">
    <property type="entry name" value="Acyl-CoA_Oxase/DH_mid-dom_sf"/>
</dbReference>
<dbReference type="Pfam" id="PF02771">
    <property type="entry name" value="Acyl-CoA_dh_N"/>
    <property type="match status" value="1"/>
</dbReference>
<dbReference type="InterPro" id="IPR054617">
    <property type="entry name" value="HsaA"/>
</dbReference>
<feature type="region of interest" description="Disordered" evidence="3">
    <location>
        <begin position="1"/>
        <end position="22"/>
    </location>
</feature>
<dbReference type="PANTHER" id="PTHR48083:SF19">
    <property type="entry name" value="FLAVIN-DEPENDENT MONOOXYGENASE, OXYGENASE SUBUNIT HSAA"/>
    <property type="match status" value="1"/>
</dbReference>
<feature type="compositionally biased region" description="Basic and acidic residues" evidence="3">
    <location>
        <begin position="1"/>
        <end position="14"/>
    </location>
</feature>
<protein>
    <submittedName>
        <fullName evidence="7">Flavin-dependent monooxygenase</fullName>
    </submittedName>
</protein>
<reference evidence="8" key="1">
    <citation type="journal article" date="2019" name="Int. J. Syst. Evol. Microbiol.">
        <title>The Global Catalogue of Microorganisms (GCM) 10K type strain sequencing project: providing services to taxonomists for standard genome sequencing and annotation.</title>
        <authorList>
            <consortium name="The Broad Institute Genomics Platform"/>
            <consortium name="The Broad Institute Genome Sequencing Center for Infectious Disease"/>
            <person name="Wu L."/>
            <person name="Ma J."/>
        </authorList>
    </citation>
    <scope>NUCLEOTIDE SEQUENCE [LARGE SCALE GENOMIC DNA]</scope>
    <source>
        <strain evidence="8">JCM 17440</strain>
    </source>
</reference>
<sequence>MDKKDAKTSTKPEVKFSLGGATQTPGRAARVSSFVVRAGAGVGSSIKSFLMSNEVLAAVRGLLPGIAERARGVDESGRIPVETIRELTAAGVFRMLQPARYGGAEGDPVTFYETIRAISGVCGSTGWVAAVFGVHSWHLGLFADEVHGEVWGTGPDTLVASSYAPIGRLTPVDGGYEVSGRWSFSSGCAFASWALLGALVVGAEGRPVDFMTVLVPRDDYEIRQVWDSMGLRGTASDDIVVERAFVPAHRALRNSEQTQLRTPGREVNTGPLYRIPFGTVFTSTVGASVIGMAAGCYDLYLARMRDRTRVSLGGGRFVDDPFAQVAVARASSEIDAAILQTDRNVREVYEYAARDEEIPMELRLRVRRDQVRGTERAMQAIDLLFKTAGGNSLHRGNVIERAWRDAHAGSVHVANDVEYALSMYGRGVFGLKVEDNLV</sequence>
<dbReference type="InterPro" id="IPR013786">
    <property type="entry name" value="AcylCoA_DH/ox_N"/>
</dbReference>
<dbReference type="InterPro" id="IPR009100">
    <property type="entry name" value="AcylCoA_DH/oxidase_NM_dom_sf"/>
</dbReference>
<dbReference type="InterPro" id="IPR050741">
    <property type="entry name" value="Acyl-CoA_dehydrogenase"/>
</dbReference>
<feature type="domain" description="Acyl-CoA dehydrogenase/oxidase N-terminal" evidence="5">
    <location>
        <begin position="66"/>
        <end position="131"/>
    </location>
</feature>
<name>A0ABP8C0R0_9ACTN</name>
<keyword evidence="4" id="KW-0472">Membrane</keyword>
<dbReference type="SUPFAM" id="SSF47203">
    <property type="entry name" value="Acyl-CoA dehydrogenase C-terminal domain-like"/>
    <property type="match status" value="1"/>
</dbReference>
<feature type="transmembrane region" description="Helical" evidence="4">
    <location>
        <begin position="275"/>
        <end position="300"/>
    </location>
</feature>
<proteinExistence type="inferred from homology"/>
<dbReference type="EMBL" id="BAABAS010000006">
    <property type="protein sequence ID" value="GAA4231685.1"/>
    <property type="molecule type" value="Genomic_DNA"/>
</dbReference>
<dbReference type="NCBIfam" id="NF045629">
    <property type="entry name" value="monooxsub_HsaA"/>
    <property type="match status" value="1"/>
</dbReference>
<dbReference type="Pfam" id="PF08028">
    <property type="entry name" value="Acyl-CoA_dh_2"/>
    <property type="match status" value="1"/>
</dbReference>
<evidence type="ECO:0000313" key="7">
    <source>
        <dbReference type="EMBL" id="GAA4231685.1"/>
    </source>
</evidence>
<dbReference type="Gene3D" id="1.20.140.10">
    <property type="entry name" value="Butyryl-CoA Dehydrogenase, subunit A, domain 3"/>
    <property type="match status" value="1"/>
</dbReference>
<comment type="similarity">
    <text evidence="2">Belongs to the HpaH/HsaA monooxygenase family.</text>
</comment>
<accession>A0ABP8C0R0</accession>
<dbReference type="PANTHER" id="PTHR48083">
    <property type="entry name" value="MEDIUM-CHAIN SPECIFIC ACYL-COA DEHYDROGENASE, MITOCHONDRIAL-RELATED"/>
    <property type="match status" value="1"/>
</dbReference>
<keyword evidence="4" id="KW-0812">Transmembrane</keyword>
<dbReference type="Proteomes" id="UP001501710">
    <property type="component" value="Unassembled WGS sequence"/>
</dbReference>
<dbReference type="InterPro" id="IPR013107">
    <property type="entry name" value="Acyl-CoA_DH_C"/>
</dbReference>
<keyword evidence="7" id="KW-0503">Monooxygenase</keyword>
<evidence type="ECO:0000256" key="3">
    <source>
        <dbReference type="SAM" id="MobiDB-lite"/>
    </source>
</evidence>
<dbReference type="Gene3D" id="1.10.540.10">
    <property type="entry name" value="Acyl-CoA dehydrogenase/oxidase, N-terminal domain"/>
    <property type="match status" value="1"/>
</dbReference>
<dbReference type="PIRSF" id="PIRSF016578">
    <property type="entry name" value="HsaA"/>
    <property type="match status" value="1"/>
</dbReference>
<keyword evidence="4" id="KW-1133">Transmembrane helix</keyword>
<keyword evidence="1" id="KW-0560">Oxidoreductase</keyword>
<evidence type="ECO:0000256" key="4">
    <source>
        <dbReference type="SAM" id="Phobius"/>
    </source>
</evidence>
<evidence type="ECO:0000313" key="8">
    <source>
        <dbReference type="Proteomes" id="UP001501710"/>
    </source>
</evidence>
<evidence type="ECO:0000259" key="6">
    <source>
        <dbReference type="Pfam" id="PF08028"/>
    </source>
</evidence>
<gene>
    <name evidence="7" type="ORF">GCM10022254_29560</name>
</gene>
<evidence type="ECO:0000256" key="2">
    <source>
        <dbReference type="ARBA" id="ARBA00049661"/>
    </source>
</evidence>
<organism evidence="7 8">
    <name type="scientific">Actinomadura meridiana</name>
    <dbReference type="NCBI Taxonomy" id="559626"/>
    <lineage>
        <taxon>Bacteria</taxon>
        <taxon>Bacillati</taxon>
        <taxon>Actinomycetota</taxon>
        <taxon>Actinomycetes</taxon>
        <taxon>Streptosporangiales</taxon>
        <taxon>Thermomonosporaceae</taxon>
        <taxon>Actinomadura</taxon>
    </lineage>
</organism>
<evidence type="ECO:0000256" key="1">
    <source>
        <dbReference type="ARBA" id="ARBA00023002"/>
    </source>
</evidence>
<keyword evidence="8" id="KW-1185">Reference proteome</keyword>
<dbReference type="InterPro" id="IPR037069">
    <property type="entry name" value="AcylCoA_DH/ox_N_sf"/>
</dbReference>
<dbReference type="SUPFAM" id="SSF56645">
    <property type="entry name" value="Acyl-CoA dehydrogenase NM domain-like"/>
    <property type="match status" value="1"/>
</dbReference>